<organism evidence="3 4">
    <name type="scientific">Muraenolepis orangiensis</name>
    <name type="common">Patagonian moray cod</name>
    <dbReference type="NCBI Taxonomy" id="630683"/>
    <lineage>
        <taxon>Eukaryota</taxon>
        <taxon>Metazoa</taxon>
        <taxon>Chordata</taxon>
        <taxon>Craniata</taxon>
        <taxon>Vertebrata</taxon>
        <taxon>Euteleostomi</taxon>
        <taxon>Actinopterygii</taxon>
        <taxon>Neopterygii</taxon>
        <taxon>Teleostei</taxon>
        <taxon>Neoteleostei</taxon>
        <taxon>Acanthomorphata</taxon>
        <taxon>Zeiogadaria</taxon>
        <taxon>Gadariae</taxon>
        <taxon>Gadiformes</taxon>
        <taxon>Muraenolepidoidei</taxon>
        <taxon>Muraenolepididae</taxon>
        <taxon>Muraenolepis</taxon>
    </lineage>
</organism>
<dbReference type="OrthoDB" id="8892477at2759"/>
<reference evidence="3" key="1">
    <citation type="submission" date="2022-07" db="EMBL/GenBank/DDBJ databases">
        <title>Chromosome-level genome of Muraenolepis orangiensis.</title>
        <authorList>
            <person name="Kim J."/>
        </authorList>
    </citation>
    <scope>NUCLEOTIDE SEQUENCE</scope>
    <source>
        <strain evidence="3">KU_S4_2022</strain>
        <tissue evidence="3">Muscle</tissue>
    </source>
</reference>
<dbReference type="FunFam" id="1.10.340.70:FF:000001">
    <property type="entry name" value="Retrovirus-related Pol polyprotein from transposon gypsy-like Protein"/>
    <property type="match status" value="1"/>
</dbReference>
<name>A0A9Q0E714_9TELE</name>
<keyword evidence="4" id="KW-1185">Reference proteome</keyword>
<dbReference type="AlphaFoldDB" id="A0A9Q0E714"/>
<dbReference type="Pfam" id="PF17921">
    <property type="entry name" value="Integrase_H2C2"/>
    <property type="match status" value="1"/>
</dbReference>
<accession>A0A9Q0E714</accession>
<sequence>MRSPVVVERPSASTAVSPVGVERSSASTAVSPVGVSKASPAEIDNVNSGTVYRTTTNNTTGLFCGWSPEELRQAQEADPDIGPIRAWMETSNKRPPWVTVSPCSPATKTYWSQWKRLYLKDTILVRRFYCLDETHFYPQVVLPRIFRPDVMKQMHDGQIGGHFGVERTVARLQTRYFWYRMREDVALWCSTCTSCASKARHHKLPWARSG</sequence>
<dbReference type="EMBL" id="JANIIK010000047">
    <property type="protein sequence ID" value="KAJ3600451.1"/>
    <property type="molecule type" value="Genomic_DNA"/>
</dbReference>
<evidence type="ECO:0000313" key="3">
    <source>
        <dbReference type="EMBL" id="KAJ3600451.1"/>
    </source>
</evidence>
<evidence type="ECO:0000259" key="2">
    <source>
        <dbReference type="Pfam" id="PF17921"/>
    </source>
</evidence>
<protein>
    <recommendedName>
        <fullName evidence="1">Gypsy retrotransposon integrase-like protein 1</fullName>
    </recommendedName>
</protein>
<dbReference type="Gene3D" id="1.10.340.70">
    <property type="match status" value="1"/>
</dbReference>
<comment type="caution">
    <text evidence="3">The sequence shown here is derived from an EMBL/GenBank/DDBJ whole genome shotgun (WGS) entry which is preliminary data.</text>
</comment>
<proteinExistence type="predicted"/>
<evidence type="ECO:0000313" key="4">
    <source>
        <dbReference type="Proteomes" id="UP001148018"/>
    </source>
</evidence>
<dbReference type="PANTHER" id="PTHR37984:SF5">
    <property type="entry name" value="PROTEIN NYNRIN-LIKE"/>
    <property type="match status" value="1"/>
</dbReference>
<dbReference type="InterPro" id="IPR041588">
    <property type="entry name" value="Integrase_H2C2"/>
</dbReference>
<evidence type="ECO:0000256" key="1">
    <source>
        <dbReference type="ARBA" id="ARBA00039658"/>
    </source>
</evidence>
<gene>
    <name evidence="3" type="ORF">NHX12_031434</name>
</gene>
<feature type="domain" description="Integrase zinc-binding" evidence="2">
    <location>
        <begin position="143"/>
        <end position="197"/>
    </location>
</feature>
<dbReference type="PANTHER" id="PTHR37984">
    <property type="entry name" value="PROTEIN CBG26694"/>
    <property type="match status" value="1"/>
</dbReference>
<dbReference type="InterPro" id="IPR050951">
    <property type="entry name" value="Retrovirus_Pol_polyprotein"/>
</dbReference>
<dbReference type="Proteomes" id="UP001148018">
    <property type="component" value="Unassembled WGS sequence"/>
</dbReference>